<keyword evidence="1" id="KW-0489">Methyltransferase</keyword>
<keyword evidence="1" id="KW-0506">mRNA capping</keyword>
<dbReference type="PROSITE" id="PS51613">
    <property type="entry name" value="SAM_MT_RRMJ"/>
    <property type="match status" value="1"/>
</dbReference>
<feature type="domain" description="RrmJ-type SAM-dependent 2'-O-MTase" evidence="4">
    <location>
        <begin position="1"/>
        <end position="43"/>
    </location>
</feature>
<dbReference type="PANTHER" id="PTHR16121:SF0">
    <property type="entry name" value="CAP-SPECIFIC MRNA (NUCLEOSIDE-2'-O-)-METHYLTRANSFERASE 1"/>
    <property type="match status" value="1"/>
</dbReference>
<comment type="function">
    <text evidence="1">S-adenosyl-L-methionine-dependent methyltransferase that mediates RNA cap1 2'-O-ribose methylation to the 5'-cap structure of RNAs. Methylates the ribose of the first nucleotide of a m(7)GpppG-capped mRNA to produce m(7)GpppNmp (cap1).</text>
</comment>
<dbReference type="GO" id="GO:0005634">
    <property type="term" value="C:nucleus"/>
    <property type="evidence" value="ECO:0007669"/>
    <property type="project" value="UniProtKB-SubCell"/>
</dbReference>
<dbReference type="InterPro" id="IPR050851">
    <property type="entry name" value="mRNA_Cap_2O-Ribose_MeTrfase"/>
</dbReference>
<keyword evidence="1" id="KW-0539">Nucleus</keyword>
<dbReference type="InterPro" id="IPR025786">
    <property type="entry name" value="Mononega_L_MeTrfase"/>
</dbReference>
<keyword evidence="1" id="KW-0507">mRNA processing</keyword>
<protein>
    <recommendedName>
        <fullName evidence="1">Cap-specific mRNA (nucleoside-2'-O-)-methyltransferase 1</fullName>
        <ecNumber evidence="1">2.1.1.57</ecNumber>
    </recommendedName>
    <alternativeName>
        <fullName evidence="1">Cap1 2'O-ribose methyltransferase 1</fullName>
    </alternativeName>
</protein>
<evidence type="ECO:0000259" key="4">
    <source>
        <dbReference type="PROSITE" id="PS51613"/>
    </source>
</evidence>
<feature type="region of interest" description="Disordered" evidence="2">
    <location>
        <begin position="49"/>
        <end position="86"/>
    </location>
</feature>
<dbReference type="InterPro" id="IPR025816">
    <property type="entry name" value="RrmJ-type_MeTrfase"/>
</dbReference>
<reference evidence="5" key="1">
    <citation type="submission" date="2016-06" db="UniProtKB">
        <authorList>
            <consortium name="WormBaseParasite"/>
        </authorList>
    </citation>
    <scope>IDENTIFICATION</scope>
</reference>
<dbReference type="Gene3D" id="3.40.50.12760">
    <property type="match status" value="2"/>
</dbReference>
<sequence>LFTEFSVGLIYLIGQLFEEVAIIKPVTSRPANSERYLLCKTLRSPLKGMAGCPPSPKSDQKSGDSMYGRPKAQKLPGRGRLQHDTLSDTGRKYGVLDREQAGALGEVIEYLLQVNEKLGSLQSPSNDHSAGCPKQDIIRLFDTNTLLQDVSFSRFITQMNKEFAIQQCIALSKLLAFAHDPRLTDSRQTELKIACLERWKDKERLKSLNMLPKDYYCQYRTERFNNRHLAMLDYLIESRIALVCGSPSMFTATGPSEPMLIYSRGRNGNYYVVHILANICLSLTPILFIRSHEKFVSVDGDDWKPLEQITQHCCPRLPPGTLLWGQSTCEYLAKNGMRRHALYVFDVVCIYGYDCRKLSYRER</sequence>
<evidence type="ECO:0000313" key="5">
    <source>
        <dbReference type="WBParaSite" id="ECPE_0001194101-mRNA-1"/>
    </source>
</evidence>
<comment type="catalytic activity">
    <reaction evidence="1">
        <text>a 5'-end (N(7)-methyl 5'-triphosphoguanosine)-ribonucleoside in mRNA + S-adenosyl-L-methionine = a 5'-end (N(7)-methyl 5'-triphosphoguanosine)-(2'-O-methyl-ribonucleoside) in mRNA + S-adenosyl-L-homocysteine + H(+)</text>
        <dbReference type="Rhea" id="RHEA:67020"/>
        <dbReference type="Rhea" id="RHEA-COMP:17167"/>
        <dbReference type="Rhea" id="RHEA-COMP:17168"/>
        <dbReference type="ChEBI" id="CHEBI:15378"/>
        <dbReference type="ChEBI" id="CHEBI:57856"/>
        <dbReference type="ChEBI" id="CHEBI:59789"/>
        <dbReference type="ChEBI" id="CHEBI:156461"/>
        <dbReference type="ChEBI" id="CHEBI:167609"/>
        <dbReference type="EC" id="2.1.1.57"/>
    </reaction>
</comment>
<name>A0A183AY71_9TREM</name>
<dbReference type="PANTHER" id="PTHR16121">
    <property type="entry name" value="CAP-SPECIFIC MRNA (NUCLEOSIDE-2'-O-)-METHYLTRANSFERASE 1-RELATED"/>
    <property type="match status" value="1"/>
</dbReference>
<dbReference type="GO" id="GO:0016556">
    <property type="term" value="P:mRNA modification"/>
    <property type="evidence" value="ECO:0007669"/>
    <property type="project" value="UniProtKB-UniRule"/>
</dbReference>
<dbReference type="WBParaSite" id="ECPE_0001194101-mRNA-1">
    <property type="protein sequence ID" value="ECPE_0001194101-mRNA-1"/>
    <property type="gene ID" value="ECPE_0001194101"/>
</dbReference>
<evidence type="ECO:0000256" key="1">
    <source>
        <dbReference type="RuleBase" id="RU368012"/>
    </source>
</evidence>
<accession>A0A183AY71</accession>
<dbReference type="GO" id="GO:0005737">
    <property type="term" value="C:cytoplasm"/>
    <property type="evidence" value="ECO:0007669"/>
    <property type="project" value="TreeGrafter"/>
</dbReference>
<organism evidence="5">
    <name type="scientific">Echinostoma caproni</name>
    <dbReference type="NCBI Taxonomy" id="27848"/>
    <lineage>
        <taxon>Eukaryota</taxon>
        <taxon>Metazoa</taxon>
        <taxon>Spiralia</taxon>
        <taxon>Lophotrochozoa</taxon>
        <taxon>Platyhelminthes</taxon>
        <taxon>Trematoda</taxon>
        <taxon>Digenea</taxon>
        <taxon>Plagiorchiida</taxon>
        <taxon>Echinostomata</taxon>
        <taxon>Echinostomatoidea</taxon>
        <taxon>Echinostomatidae</taxon>
        <taxon>Echinostoma</taxon>
    </lineage>
</organism>
<proteinExistence type="predicted"/>
<evidence type="ECO:0000256" key="2">
    <source>
        <dbReference type="SAM" id="MobiDB-lite"/>
    </source>
</evidence>
<dbReference type="GO" id="GO:0006370">
    <property type="term" value="P:7-methylguanosine mRNA capping"/>
    <property type="evidence" value="ECO:0007669"/>
    <property type="project" value="UniProtKB-UniRule"/>
</dbReference>
<keyword evidence="1" id="KW-0808">Transferase</keyword>
<dbReference type="GO" id="GO:0004483">
    <property type="term" value="F:methyltransferase cap1 activity"/>
    <property type="evidence" value="ECO:0007669"/>
    <property type="project" value="UniProtKB-UniRule"/>
</dbReference>
<dbReference type="GO" id="GO:0032259">
    <property type="term" value="P:methylation"/>
    <property type="evidence" value="ECO:0007669"/>
    <property type="project" value="UniProtKB-KW"/>
</dbReference>
<keyword evidence="1" id="KW-0949">S-adenosyl-L-methionine</keyword>
<dbReference type="EC" id="2.1.1.57" evidence="1"/>
<dbReference type="AlphaFoldDB" id="A0A183AY71"/>
<dbReference type="PROSITE" id="PS51590">
    <property type="entry name" value="SAM_MT_MNV_L"/>
    <property type="match status" value="1"/>
</dbReference>
<evidence type="ECO:0000259" key="3">
    <source>
        <dbReference type="PROSITE" id="PS51590"/>
    </source>
</evidence>
<dbReference type="GO" id="GO:0003676">
    <property type="term" value="F:nucleic acid binding"/>
    <property type="evidence" value="ECO:0007669"/>
    <property type="project" value="UniProtKB-UniRule"/>
</dbReference>
<comment type="subcellular location">
    <subcellularLocation>
        <location evidence="1">Nucleus</location>
    </subcellularLocation>
</comment>
<feature type="domain" description="Mononegavirus-type SAM-dependent 2'-O-MTase" evidence="3">
    <location>
        <begin position="1"/>
        <end position="38"/>
    </location>
</feature>